<dbReference type="EMBL" id="KN847477">
    <property type="protein sequence ID" value="KIX06808.1"/>
    <property type="molecule type" value="Genomic_DNA"/>
</dbReference>
<dbReference type="PROSITE" id="PS51371">
    <property type="entry name" value="CBS"/>
    <property type="match status" value="2"/>
</dbReference>
<dbReference type="HOGENOM" id="CLU_024459_0_0_1"/>
<dbReference type="Proteomes" id="UP000053617">
    <property type="component" value="Unassembled WGS sequence"/>
</dbReference>
<feature type="compositionally biased region" description="Low complexity" evidence="11">
    <location>
        <begin position="11"/>
        <end position="30"/>
    </location>
</feature>
<evidence type="ECO:0000256" key="2">
    <source>
        <dbReference type="ARBA" id="ARBA00004496"/>
    </source>
</evidence>
<dbReference type="GO" id="GO:0030071">
    <property type="term" value="P:regulation of mitotic metaphase/anaphase transition"/>
    <property type="evidence" value="ECO:0007669"/>
    <property type="project" value="InterPro"/>
</dbReference>
<keyword evidence="7" id="KW-0677">Repeat</keyword>
<dbReference type="GO" id="GO:0004865">
    <property type="term" value="F:protein serine/threonine phosphatase inhibitor activity"/>
    <property type="evidence" value="ECO:0007669"/>
    <property type="project" value="TreeGrafter"/>
</dbReference>
<feature type="region of interest" description="Disordered" evidence="11">
    <location>
        <begin position="495"/>
        <end position="545"/>
    </location>
</feature>
<evidence type="ECO:0000256" key="1">
    <source>
        <dbReference type="ARBA" id="ARBA00002656"/>
    </source>
</evidence>
<dbReference type="CDD" id="cd02205">
    <property type="entry name" value="CBS_pair_SF"/>
    <property type="match status" value="1"/>
</dbReference>
<dbReference type="GeneID" id="25292855"/>
<feature type="domain" description="CBS" evidence="12">
    <location>
        <begin position="196"/>
        <end position="256"/>
    </location>
</feature>
<feature type="compositionally biased region" description="Low complexity" evidence="11">
    <location>
        <begin position="534"/>
        <end position="545"/>
    </location>
</feature>
<comment type="similarity">
    <text evidence="3 9">Belongs to the SDS23 family.</text>
</comment>
<dbReference type="SUPFAM" id="SSF54631">
    <property type="entry name" value="CBS-domain pair"/>
    <property type="match status" value="2"/>
</dbReference>
<feature type="region of interest" description="Disordered" evidence="11">
    <location>
        <begin position="1"/>
        <end position="70"/>
    </location>
</feature>
<evidence type="ECO:0000256" key="9">
    <source>
        <dbReference type="PIRNR" id="PIRNR018148"/>
    </source>
</evidence>
<name>A0A0D2H8L5_9EURO</name>
<evidence type="ECO:0000256" key="11">
    <source>
        <dbReference type="SAM" id="MobiDB-lite"/>
    </source>
</evidence>
<dbReference type="RefSeq" id="XP_013273944.1">
    <property type="nucleotide sequence ID" value="XM_013418490.1"/>
</dbReference>
<feature type="region of interest" description="Disordered" evidence="11">
    <location>
        <begin position="382"/>
        <end position="424"/>
    </location>
</feature>
<dbReference type="GO" id="GO:0042149">
    <property type="term" value="P:cellular response to glucose starvation"/>
    <property type="evidence" value="ECO:0007669"/>
    <property type="project" value="UniProtKB-UniRule"/>
</dbReference>
<accession>A0A0D2H8L5</accession>
<evidence type="ECO:0000313" key="14">
    <source>
        <dbReference type="Proteomes" id="UP000053617"/>
    </source>
</evidence>
<sequence length="545" mass="58639">MATPNRETPHSSTPSTSASSRSSMDAQSPSTRTPSLRIPSMPSAAAQHRQSFHELRGHPPSPRSQRQPSISQLAVQELIDNPPMKNPDPKFAGRDWTTVKVKELVNPDDLRFVDIDTGVEAATNLLIESGAPVVLIREKAGSPVIGTFDHRDLNAYLLLVVGLWRPDDEHAEDFMELARRAREGKLIHLGEIKDLCKKEPLTFLDENSDLLKAIETFGKGVHRVVVIDETTKEATGVLSQSRLIRFLWENRRCFPVLDQLYTQHLRDLKIGSHDVVAINGDRPLAEGLTLLLDEGVSSLPVVDHNRNVIGNISNVDVKLLTKSSSLPLLRNTCIHFITVILSTRGMVEGKDSFPVFYVTPLSTLAHTVAKLVATKSHRMWLTEPVSPSSSSPPTPSLHTATLAPTSSHSSSSSQHHGTPPLVASTPVEPLASAVADPSPKAPFIAPTGPSVSASSLPGARISGRLVGVVSLTDILILFARAGGLTNVADPSEIRMRRRRSSSSSVRKSIDLGSRPSISGQGSALRPSGELPREASGAGTSGSARG</sequence>
<reference evidence="13 14" key="1">
    <citation type="submission" date="2015-01" db="EMBL/GenBank/DDBJ databases">
        <title>The Genome Sequence of Rhinocladiella mackenzie CBS 650.93.</title>
        <authorList>
            <consortium name="The Broad Institute Genomics Platform"/>
            <person name="Cuomo C."/>
            <person name="de Hoog S."/>
            <person name="Gorbushina A."/>
            <person name="Stielow B."/>
            <person name="Teixiera M."/>
            <person name="Abouelleil A."/>
            <person name="Chapman S.B."/>
            <person name="Priest M."/>
            <person name="Young S.K."/>
            <person name="Wortman J."/>
            <person name="Nusbaum C."/>
            <person name="Birren B."/>
        </authorList>
    </citation>
    <scope>NUCLEOTIDE SEQUENCE [LARGE SCALE GENOMIC DNA]</scope>
    <source>
        <strain evidence="13 14">CBS 650.93</strain>
    </source>
</reference>
<dbReference type="OrthoDB" id="449052at2759"/>
<comment type="function">
    <text evidence="1 9">Involved in DNA replication and cell separation.</text>
</comment>
<dbReference type="PANTHER" id="PTHR13780:SF36">
    <property type="entry name" value="CBS DOMAIN-CONTAINING PROTEIN"/>
    <property type="match status" value="1"/>
</dbReference>
<evidence type="ECO:0000256" key="8">
    <source>
        <dbReference type="ARBA" id="ARBA00023122"/>
    </source>
</evidence>
<dbReference type="GO" id="GO:0005737">
    <property type="term" value="C:cytoplasm"/>
    <property type="evidence" value="ECO:0007669"/>
    <property type="project" value="UniProtKB-SubCell"/>
</dbReference>
<feature type="domain" description="CBS" evidence="12">
    <location>
        <begin position="271"/>
        <end position="328"/>
    </location>
</feature>
<evidence type="ECO:0000256" key="3">
    <source>
        <dbReference type="ARBA" id="ARBA00006624"/>
    </source>
</evidence>
<dbReference type="InterPro" id="IPR000644">
    <property type="entry name" value="CBS_dom"/>
</dbReference>
<keyword evidence="14" id="KW-1185">Reference proteome</keyword>
<evidence type="ECO:0000256" key="7">
    <source>
        <dbReference type="ARBA" id="ARBA00022737"/>
    </source>
</evidence>
<protein>
    <recommendedName>
        <fullName evidence="4">Protein SDS23</fullName>
    </recommendedName>
    <alternativeName>
        <fullName evidence="5">Protein sds23</fullName>
    </alternativeName>
</protein>
<dbReference type="VEuPathDB" id="FungiDB:Z518_04784"/>
<dbReference type="InterPro" id="IPR016711">
    <property type="entry name" value="Ssd23"/>
</dbReference>
<evidence type="ECO:0000256" key="10">
    <source>
        <dbReference type="PROSITE-ProRule" id="PRU00703"/>
    </source>
</evidence>
<dbReference type="PIRSF" id="PIRSF018148">
    <property type="entry name" value="UCP018148_CBS_YBR214w"/>
    <property type="match status" value="1"/>
</dbReference>
<evidence type="ECO:0000259" key="12">
    <source>
        <dbReference type="PROSITE" id="PS51371"/>
    </source>
</evidence>
<dbReference type="InterPro" id="IPR046342">
    <property type="entry name" value="CBS_dom_sf"/>
</dbReference>
<feature type="compositionally biased region" description="Low complexity" evidence="11">
    <location>
        <begin position="396"/>
        <end position="416"/>
    </location>
</feature>
<dbReference type="InterPro" id="IPR050511">
    <property type="entry name" value="AMPK_gamma/SDS23_families"/>
</dbReference>
<dbReference type="Pfam" id="PF00571">
    <property type="entry name" value="CBS"/>
    <property type="match status" value="2"/>
</dbReference>
<dbReference type="AlphaFoldDB" id="A0A0D2H8L5"/>
<dbReference type="Gene3D" id="3.10.580.10">
    <property type="entry name" value="CBS-domain"/>
    <property type="match status" value="2"/>
</dbReference>
<evidence type="ECO:0000256" key="5">
    <source>
        <dbReference type="ARBA" id="ARBA00020584"/>
    </source>
</evidence>
<keyword evidence="8 10" id="KW-0129">CBS domain</keyword>
<dbReference type="STRING" id="1442369.A0A0D2H8L5"/>
<evidence type="ECO:0000256" key="4">
    <source>
        <dbReference type="ARBA" id="ARBA00014106"/>
    </source>
</evidence>
<evidence type="ECO:0000313" key="13">
    <source>
        <dbReference type="EMBL" id="KIX06808.1"/>
    </source>
</evidence>
<organism evidence="13 14">
    <name type="scientific">Rhinocladiella mackenziei CBS 650.93</name>
    <dbReference type="NCBI Taxonomy" id="1442369"/>
    <lineage>
        <taxon>Eukaryota</taxon>
        <taxon>Fungi</taxon>
        <taxon>Dikarya</taxon>
        <taxon>Ascomycota</taxon>
        <taxon>Pezizomycotina</taxon>
        <taxon>Eurotiomycetes</taxon>
        <taxon>Chaetothyriomycetidae</taxon>
        <taxon>Chaetothyriales</taxon>
        <taxon>Herpotrichiellaceae</taxon>
        <taxon>Rhinocladiella</taxon>
    </lineage>
</organism>
<dbReference type="PANTHER" id="PTHR13780">
    <property type="entry name" value="AMP-ACTIVATED PROTEIN KINASE, GAMMA REGULATORY SUBUNIT"/>
    <property type="match status" value="1"/>
</dbReference>
<gene>
    <name evidence="13" type="ORF">Z518_04784</name>
</gene>
<evidence type="ECO:0000256" key="6">
    <source>
        <dbReference type="ARBA" id="ARBA00022490"/>
    </source>
</evidence>
<comment type="subcellular location">
    <subcellularLocation>
        <location evidence="2 9">Cytoplasm</location>
    </subcellularLocation>
</comment>
<proteinExistence type="inferred from homology"/>
<keyword evidence="6 9" id="KW-0963">Cytoplasm</keyword>
<dbReference type="SMART" id="SM00116">
    <property type="entry name" value="CBS"/>
    <property type="match status" value="3"/>
</dbReference>